<reference evidence="1 2" key="1">
    <citation type="journal article" date="2016" name="Genome Announc.">
        <title>Draft Genome Sequence of Paenibacillus amylolyticus Heshi-A3, Isolated from Fermented Rice Bran in a Japanese Fermented Seafood Dish.</title>
        <authorList>
            <person name="Akuzawa S."/>
            <person name="Nagaoka J."/>
            <person name="Kanekatsu M."/>
            <person name="Kubota E."/>
            <person name="Ohtake R."/>
            <person name="Suzuki T."/>
            <person name="Kanesaki Y."/>
        </authorList>
    </citation>
    <scope>NUCLEOTIDE SEQUENCE [LARGE SCALE GENOMIC DNA]</scope>
    <source>
        <strain evidence="1 2">Heshi-A3</strain>
    </source>
</reference>
<evidence type="ECO:0000313" key="2">
    <source>
        <dbReference type="Proteomes" id="UP000069697"/>
    </source>
</evidence>
<dbReference type="RefSeq" id="WP_167350832.1">
    <property type="nucleotide sequence ID" value="NZ_BCNV01000001.1"/>
</dbReference>
<proteinExistence type="predicted"/>
<evidence type="ECO:0000313" key="1">
    <source>
        <dbReference type="EMBL" id="GAS80089.1"/>
    </source>
</evidence>
<sequence>MNMKHPNRGDRKPTGKQVEATQMDIMKVLLQCGIDPERWNQFVSSVNNKRP</sequence>
<name>A0A124DX63_PAEAM</name>
<organism evidence="1 2">
    <name type="scientific">Paenibacillus amylolyticus</name>
    <dbReference type="NCBI Taxonomy" id="1451"/>
    <lineage>
        <taxon>Bacteria</taxon>
        <taxon>Bacillati</taxon>
        <taxon>Bacillota</taxon>
        <taxon>Bacilli</taxon>
        <taxon>Bacillales</taxon>
        <taxon>Paenibacillaceae</taxon>
        <taxon>Paenibacillus</taxon>
    </lineage>
</organism>
<dbReference type="AlphaFoldDB" id="A0A124DX63"/>
<protein>
    <submittedName>
        <fullName evidence="1">Uncharacterized protein</fullName>
    </submittedName>
</protein>
<accession>A0A124DX63</accession>
<dbReference type="Proteomes" id="UP000069697">
    <property type="component" value="Unassembled WGS sequence"/>
</dbReference>
<dbReference type="EMBL" id="BCNV01000001">
    <property type="protein sequence ID" value="GAS80089.1"/>
    <property type="molecule type" value="Genomic_DNA"/>
</dbReference>
<reference evidence="2" key="2">
    <citation type="submission" date="2016-01" db="EMBL/GenBank/DDBJ databases">
        <title>Draft Genome Sequence of Paenibacillus amylolyticus Heshi-A3 that Was Isolated from Fermented Rice Bran with Aging Salted Mackerel, Which Was Named Heshiko as Traditional Fermented Seafood in Japan.</title>
        <authorList>
            <person name="Akuzawa S."/>
            <person name="Nakagawa J."/>
            <person name="Kanekatsu T."/>
            <person name="Kubota E."/>
            <person name="Ohtake R."/>
            <person name="Suzuki T."/>
            <person name="Kanesaki Y."/>
        </authorList>
    </citation>
    <scope>NUCLEOTIDE SEQUENCE [LARGE SCALE GENOMIC DNA]</scope>
    <source>
        <strain evidence="2">Heshi-A3</strain>
    </source>
</reference>
<gene>
    <name evidence="1" type="ORF">PAHA3_0153</name>
</gene>
<comment type="caution">
    <text evidence="1">The sequence shown here is derived from an EMBL/GenBank/DDBJ whole genome shotgun (WGS) entry which is preliminary data.</text>
</comment>